<dbReference type="EMBL" id="SHOA02000014">
    <property type="protein sequence ID" value="TDH70410.1"/>
    <property type="molecule type" value="Genomic_DNA"/>
</dbReference>
<dbReference type="OrthoDB" id="78846at2759"/>
<dbReference type="PRINTS" id="PR01217">
    <property type="entry name" value="PRICHEXTENSN"/>
</dbReference>
<feature type="region of interest" description="Disordered" evidence="1">
    <location>
        <begin position="157"/>
        <end position="308"/>
    </location>
</feature>
<feature type="transmembrane region" description="Helical" evidence="2">
    <location>
        <begin position="338"/>
        <end position="359"/>
    </location>
</feature>
<protein>
    <recommendedName>
        <fullName evidence="6">Carbohydrate-binding protein</fullName>
    </recommendedName>
</protein>
<organism evidence="4 5">
    <name type="scientific">Bremia lactucae</name>
    <name type="common">Lettuce downy mildew</name>
    <dbReference type="NCBI Taxonomy" id="4779"/>
    <lineage>
        <taxon>Eukaryota</taxon>
        <taxon>Sar</taxon>
        <taxon>Stramenopiles</taxon>
        <taxon>Oomycota</taxon>
        <taxon>Peronosporomycetes</taxon>
        <taxon>Peronosporales</taxon>
        <taxon>Peronosporaceae</taxon>
        <taxon>Bremia</taxon>
    </lineage>
</organism>
<evidence type="ECO:0000313" key="4">
    <source>
        <dbReference type="EMBL" id="TDH70410.1"/>
    </source>
</evidence>
<evidence type="ECO:0000313" key="5">
    <source>
        <dbReference type="Proteomes" id="UP000294530"/>
    </source>
</evidence>
<dbReference type="RefSeq" id="XP_067819909.1">
    <property type="nucleotide sequence ID" value="XM_067964356.1"/>
</dbReference>
<dbReference type="KEGG" id="blac:94350027"/>
<sequence length="396" mass="41178">MLWLLLVLSAVHSASISASVDVSICHDATYSLSVDASTLCAGSGTPTGIQCPRAGAIATSDCFPYLPSYRDGHCVAPEDAVCQLVHENTWGCVLPSVGCRGIKTFKCPTWDYDMNTTIALDTSGSFDGNQVYNQSWFVQTTPLRDLTKCGDVPTPAPTVPQVTVATPAPDPTPLPTTITPEPTPAPTTKTPTPAPTTITLEPTTSPLTPTPAPTTRKPKPAPETTPAPTTTITEVTPAPTALNTKPLPVSITTAPSPLASMGPQPTPFVKSTASLLSKSTAPLSSKSSSNDDVSNADTESTKDTAVNTMSEATTLPSPALVQLSSEFDESNDGMSATVIISVIAAFAVAAIGAAAVVYVKKQRGTTAHMRFSSEYEMAFTPPHATMSPLTVTSPRS</sequence>
<comment type="caution">
    <text evidence="4">The sequence shown here is derived from an EMBL/GenBank/DDBJ whole genome shotgun (WGS) entry which is preliminary data.</text>
</comment>
<gene>
    <name evidence="4" type="ORF">CCR75_006286</name>
</gene>
<feature type="compositionally biased region" description="Low complexity" evidence="1">
    <location>
        <begin position="270"/>
        <end position="295"/>
    </location>
</feature>
<reference evidence="4 5" key="1">
    <citation type="journal article" date="2021" name="Genome Biol.">
        <title>AFLAP: assembly-free linkage analysis pipeline using k-mers from genome sequencing data.</title>
        <authorList>
            <person name="Fletcher K."/>
            <person name="Zhang L."/>
            <person name="Gil J."/>
            <person name="Han R."/>
            <person name="Cavanaugh K."/>
            <person name="Michelmore R."/>
        </authorList>
    </citation>
    <scope>NUCLEOTIDE SEQUENCE [LARGE SCALE GENOMIC DNA]</scope>
    <source>
        <strain evidence="4 5">SF5</strain>
    </source>
</reference>
<feature type="signal peptide" evidence="3">
    <location>
        <begin position="1"/>
        <end position="18"/>
    </location>
</feature>
<feature type="chain" id="PRO_5037974919" description="Carbohydrate-binding protein" evidence="3">
    <location>
        <begin position="19"/>
        <end position="396"/>
    </location>
</feature>
<dbReference type="Proteomes" id="UP000294530">
    <property type="component" value="Unassembled WGS sequence"/>
</dbReference>
<name>A0A976IGB0_BRELC</name>
<dbReference type="GeneID" id="94350027"/>
<evidence type="ECO:0000256" key="3">
    <source>
        <dbReference type="SAM" id="SignalP"/>
    </source>
</evidence>
<feature type="compositionally biased region" description="Low complexity" evidence="1">
    <location>
        <begin position="175"/>
        <end position="207"/>
    </location>
</feature>
<feature type="compositionally biased region" description="Low complexity" evidence="1">
    <location>
        <begin position="222"/>
        <end position="241"/>
    </location>
</feature>
<evidence type="ECO:0008006" key="6">
    <source>
        <dbReference type="Google" id="ProtNLM"/>
    </source>
</evidence>
<keyword evidence="2" id="KW-1133">Transmembrane helix</keyword>
<keyword evidence="2" id="KW-0472">Membrane</keyword>
<keyword evidence="3" id="KW-0732">Signal</keyword>
<proteinExistence type="predicted"/>
<evidence type="ECO:0000256" key="1">
    <source>
        <dbReference type="SAM" id="MobiDB-lite"/>
    </source>
</evidence>
<keyword evidence="5" id="KW-1185">Reference proteome</keyword>
<accession>A0A976IGB0</accession>
<evidence type="ECO:0000256" key="2">
    <source>
        <dbReference type="SAM" id="Phobius"/>
    </source>
</evidence>
<dbReference type="AlphaFoldDB" id="A0A976IGB0"/>
<keyword evidence="2" id="KW-0812">Transmembrane</keyword>